<evidence type="ECO:0008006" key="4">
    <source>
        <dbReference type="Google" id="ProtNLM"/>
    </source>
</evidence>
<dbReference type="EMBL" id="MPZV01000003">
    <property type="protein sequence ID" value="OOY23388.1"/>
    <property type="molecule type" value="Genomic_DNA"/>
</dbReference>
<feature type="chain" id="PRO_5045579586" description="YjbF family lipoprotein" evidence="1">
    <location>
        <begin position="18"/>
        <end position="215"/>
    </location>
</feature>
<dbReference type="InterPro" id="IPR023373">
    <property type="entry name" value="YmcC_sf"/>
</dbReference>
<gene>
    <name evidence="2" type="ORF">BMI91_12875</name>
</gene>
<dbReference type="PROSITE" id="PS51257">
    <property type="entry name" value="PROKAR_LIPOPROTEIN"/>
    <property type="match status" value="1"/>
</dbReference>
<keyword evidence="1" id="KW-0732">Signal</keyword>
<proteinExistence type="predicted"/>
<sequence length="215" mass="22499">MRSLVFGAALLALGGCAQLENLSNTVTLSGSRSAGQGAAAPTATAQGEGVGVKVVTQTAPARGLEVVIPSRDANAILSLAGRNGTVETWRTDDDITVSVDRGVVVATRGLGDDLMAADSGPTLAALRGTKIGAYRRTYRFLTADNHSDYVLLGCEMTTAGNETLAGQNLLRHEEKCSNPKMTVTNIYWTNKKGRIQAGRQWVSPTVGQIAIGVLN</sequence>
<protein>
    <recommendedName>
        <fullName evidence="4">YjbF family lipoprotein</fullName>
    </recommendedName>
</protein>
<evidence type="ECO:0000256" key="1">
    <source>
        <dbReference type="SAM" id="SignalP"/>
    </source>
</evidence>
<dbReference type="Gene3D" id="2.40.360.10">
    <property type="entry name" value="YmcC-like"/>
    <property type="match status" value="1"/>
</dbReference>
<keyword evidence="3" id="KW-1185">Reference proteome</keyword>
<comment type="caution">
    <text evidence="2">The sequence shown here is derived from an EMBL/GenBank/DDBJ whole genome shotgun (WGS) entry which is preliminary data.</text>
</comment>
<organism evidence="2 3">
    <name type="scientific">Thioclava sediminum</name>
    <dbReference type="NCBI Taxonomy" id="1915319"/>
    <lineage>
        <taxon>Bacteria</taxon>
        <taxon>Pseudomonadati</taxon>
        <taxon>Pseudomonadota</taxon>
        <taxon>Alphaproteobacteria</taxon>
        <taxon>Rhodobacterales</taxon>
        <taxon>Paracoccaceae</taxon>
        <taxon>Thioclava</taxon>
    </lineage>
</organism>
<accession>A0ABX3MV04</accession>
<dbReference type="Pfam" id="PF11102">
    <property type="entry name" value="YjbF"/>
    <property type="match status" value="1"/>
</dbReference>
<evidence type="ECO:0000313" key="2">
    <source>
        <dbReference type="EMBL" id="OOY23388.1"/>
    </source>
</evidence>
<reference evidence="2 3" key="1">
    <citation type="submission" date="2016-11" db="EMBL/GenBank/DDBJ databases">
        <title>A multilocus sequence analysis scheme for characterization of bacteria in the genus Thioclava.</title>
        <authorList>
            <person name="Liu Y."/>
            <person name="Shao Z."/>
        </authorList>
    </citation>
    <scope>NUCLEOTIDE SEQUENCE [LARGE SCALE GENOMIC DNA]</scope>
    <source>
        <strain evidence="2 3">TAW-CT134</strain>
    </source>
</reference>
<dbReference type="InterPro" id="IPR021308">
    <property type="entry name" value="GfcB"/>
</dbReference>
<evidence type="ECO:0000313" key="3">
    <source>
        <dbReference type="Proteomes" id="UP000190787"/>
    </source>
</evidence>
<dbReference type="SUPFAM" id="SSF159270">
    <property type="entry name" value="YmcC-like"/>
    <property type="match status" value="1"/>
</dbReference>
<name>A0ABX3MV04_9RHOB</name>
<dbReference type="Proteomes" id="UP000190787">
    <property type="component" value="Unassembled WGS sequence"/>
</dbReference>
<feature type="signal peptide" evidence="1">
    <location>
        <begin position="1"/>
        <end position="17"/>
    </location>
</feature>